<accession>A0A938YE20</accession>
<dbReference type="GO" id="GO:0033971">
    <property type="term" value="F:hydroxyisourate hydrolase activity"/>
    <property type="evidence" value="ECO:0007669"/>
    <property type="project" value="UniProtKB-EC"/>
</dbReference>
<evidence type="ECO:0000256" key="6">
    <source>
        <dbReference type="ARBA" id="ARBA00022801"/>
    </source>
</evidence>
<dbReference type="GO" id="GO:0006144">
    <property type="term" value="P:purine nucleobase metabolic process"/>
    <property type="evidence" value="ECO:0007669"/>
    <property type="project" value="UniProtKB-KW"/>
</dbReference>
<feature type="binding site" evidence="7">
    <location>
        <position position="115"/>
    </location>
    <ligand>
        <name>substrate</name>
    </ligand>
</feature>
<comment type="function">
    <text evidence="2">Catalyzes the hydrolysis of 5-hydroxyisourate (HIU) to 2-oxo-4-hydroxy-4-carboxy-5-ureidoimidazoline (OHCU).</text>
</comment>
<keyword evidence="11" id="KW-1185">Reference proteome</keyword>
<evidence type="ECO:0000313" key="10">
    <source>
        <dbReference type="EMBL" id="MBM9467863.1"/>
    </source>
</evidence>
<comment type="subunit">
    <text evidence="4 8">Homotetramer.</text>
</comment>
<evidence type="ECO:0000256" key="7">
    <source>
        <dbReference type="PIRSR" id="PIRSR600895-51"/>
    </source>
</evidence>
<dbReference type="InterPro" id="IPR023416">
    <property type="entry name" value="Transthyretin/HIU_hydrolase_d"/>
</dbReference>
<dbReference type="NCBIfam" id="TIGR02962">
    <property type="entry name" value="hdxy_isourate"/>
    <property type="match status" value="1"/>
</dbReference>
<feature type="domain" description="Transthyretin/hydroxyisourate hydrolase" evidence="9">
    <location>
        <begin position="10"/>
        <end position="117"/>
    </location>
</feature>
<name>A0A938YE20_9ACTN</name>
<evidence type="ECO:0000256" key="8">
    <source>
        <dbReference type="RuleBase" id="RU361270"/>
    </source>
</evidence>
<dbReference type="RefSeq" id="WP_205260826.1">
    <property type="nucleotide sequence ID" value="NZ_JAERWK010000014.1"/>
</dbReference>
<feature type="binding site" evidence="7">
    <location>
        <position position="13"/>
    </location>
    <ligand>
        <name>substrate</name>
    </ligand>
</feature>
<dbReference type="Proteomes" id="UP000663792">
    <property type="component" value="Unassembled WGS sequence"/>
</dbReference>
<dbReference type="SUPFAM" id="SSF49472">
    <property type="entry name" value="Transthyretin (synonym: prealbumin)"/>
    <property type="match status" value="1"/>
</dbReference>
<dbReference type="InterPro" id="IPR014306">
    <property type="entry name" value="Hydroxyisourate_hydrolase"/>
</dbReference>
<evidence type="ECO:0000256" key="2">
    <source>
        <dbReference type="ARBA" id="ARBA00002704"/>
    </source>
</evidence>
<evidence type="ECO:0000259" key="9">
    <source>
        <dbReference type="Pfam" id="PF00576"/>
    </source>
</evidence>
<dbReference type="EMBL" id="JAERWK010000014">
    <property type="protein sequence ID" value="MBM9467863.1"/>
    <property type="molecule type" value="Genomic_DNA"/>
</dbReference>
<dbReference type="PRINTS" id="PR00189">
    <property type="entry name" value="TRNSTHYRETIN"/>
</dbReference>
<organism evidence="10 11">
    <name type="scientific">Nakamurella leprariae</name>
    <dbReference type="NCBI Taxonomy" id="2803911"/>
    <lineage>
        <taxon>Bacteria</taxon>
        <taxon>Bacillati</taxon>
        <taxon>Actinomycetota</taxon>
        <taxon>Actinomycetes</taxon>
        <taxon>Nakamurellales</taxon>
        <taxon>Nakamurellaceae</taxon>
        <taxon>Nakamurella</taxon>
    </lineage>
</organism>
<comment type="catalytic activity">
    <reaction evidence="1 8">
        <text>5-hydroxyisourate + H2O = 5-hydroxy-2-oxo-4-ureido-2,5-dihydro-1H-imidazole-5-carboxylate + H(+)</text>
        <dbReference type="Rhea" id="RHEA:23736"/>
        <dbReference type="ChEBI" id="CHEBI:15377"/>
        <dbReference type="ChEBI" id="CHEBI:15378"/>
        <dbReference type="ChEBI" id="CHEBI:18072"/>
        <dbReference type="ChEBI" id="CHEBI:58639"/>
        <dbReference type="EC" id="3.5.2.17"/>
    </reaction>
</comment>
<dbReference type="InterPro" id="IPR036817">
    <property type="entry name" value="Transthyretin/HIU_hydrolase_sf"/>
</dbReference>
<keyword evidence="6 8" id="KW-0378">Hydrolase</keyword>
<gene>
    <name evidence="10" type="primary">uraH</name>
    <name evidence="10" type="ORF">JL106_11270</name>
</gene>
<evidence type="ECO:0000256" key="5">
    <source>
        <dbReference type="ARBA" id="ARBA00022631"/>
    </source>
</evidence>
<protein>
    <recommendedName>
        <fullName evidence="8">5-hydroxyisourate hydrolase</fullName>
        <shortName evidence="8">HIU hydrolase</shortName>
        <shortName evidence="8">HIUHase</shortName>
        <ecNumber evidence="8">3.5.2.17</ecNumber>
    </recommendedName>
</protein>
<comment type="caution">
    <text evidence="10">The sequence shown here is derived from an EMBL/GenBank/DDBJ whole genome shotgun (WGS) entry which is preliminary data.</text>
</comment>
<reference evidence="10" key="1">
    <citation type="submission" date="2021-01" db="EMBL/GenBank/DDBJ databases">
        <title>YIM 132084 draft genome.</title>
        <authorList>
            <person name="An D."/>
        </authorList>
    </citation>
    <scope>NUCLEOTIDE SEQUENCE</scope>
    <source>
        <strain evidence="10">YIM 132084</strain>
    </source>
</reference>
<evidence type="ECO:0000313" key="11">
    <source>
        <dbReference type="Proteomes" id="UP000663792"/>
    </source>
</evidence>
<dbReference type="AlphaFoldDB" id="A0A938YE20"/>
<comment type="similarity">
    <text evidence="3 8">Belongs to the transthyretin family. 5-hydroxyisourate hydrolase subfamily.</text>
</comment>
<evidence type="ECO:0000256" key="3">
    <source>
        <dbReference type="ARBA" id="ARBA00009850"/>
    </source>
</evidence>
<dbReference type="PANTHER" id="PTHR10395:SF7">
    <property type="entry name" value="5-HYDROXYISOURATE HYDROLASE"/>
    <property type="match status" value="1"/>
</dbReference>
<dbReference type="Pfam" id="PF00576">
    <property type="entry name" value="Transthyretin"/>
    <property type="match status" value="1"/>
</dbReference>
<dbReference type="PANTHER" id="PTHR10395">
    <property type="entry name" value="URICASE AND TRANSTHYRETIN-RELATED"/>
    <property type="match status" value="1"/>
</dbReference>
<proteinExistence type="inferred from homology"/>
<sequence>MTGQRTIARLSTHVLDTVLGRPAAGVPAVLEQLGPDGDHVTVGHGTTDADGRIAELNRQPLGPGEYRIVLGTAGYYADRHGSVFFPSISVQVLLDGAREHYHVPVLISTFSYSTYLGS</sequence>
<keyword evidence="5 8" id="KW-0659">Purine metabolism</keyword>
<feature type="binding site" evidence="7">
    <location>
        <position position="52"/>
    </location>
    <ligand>
        <name>substrate</name>
    </ligand>
</feature>
<dbReference type="InterPro" id="IPR000895">
    <property type="entry name" value="Transthyretin/HIU_hydrolase"/>
</dbReference>
<dbReference type="EC" id="3.5.2.17" evidence="8"/>
<evidence type="ECO:0000256" key="4">
    <source>
        <dbReference type="ARBA" id="ARBA00011881"/>
    </source>
</evidence>
<evidence type="ECO:0000256" key="1">
    <source>
        <dbReference type="ARBA" id="ARBA00001043"/>
    </source>
</evidence>
<dbReference type="Gene3D" id="2.60.40.180">
    <property type="entry name" value="Transthyretin/hydroxyisourate hydrolase domain"/>
    <property type="match status" value="1"/>
</dbReference>